<accession>A0A392TZ11</accession>
<dbReference type="Proteomes" id="UP000265520">
    <property type="component" value="Unassembled WGS sequence"/>
</dbReference>
<proteinExistence type="predicted"/>
<evidence type="ECO:0000313" key="1">
    <source>
        <dbReference type="EMBL" id="MCI65787.1"/>
    </source>
</evidence>
<name>A0A392TZ11_9FABA</name>
<organism evidence="1 2">
    <name type="scientific">Trifolium medium</name>
    <dbReference type="NCBI Taxonomy" id="97028"/>
    <lineage>
        <taxon>Eukaryota</taxon>
        <taxon>Viridiplantae</taxon>
        <taxon>Streptophyta</taxon>
        <taxon>Embryophyta</taxon>
        <taxon>Tracheophyta</taxon>
        <taxon>Spermatophyta</taxon>
        <taxon>Magnoliopsida</taxon>
        <taxon>eudicotyledons</taxon>
        <taxon>Gunneridae</taxon>
        <taxon>Pentapetalae</taxon>
        <taxon>rosids</taxon>
        <taxon>fabids</taxon>
        <taxon>Fabales</taxon>
        <taxon>Fabaceae</taxon>
        <taxon>Papilionoideae</taxon>
        <taxon>50 kb inversion clade</taxon>
        <taxon>NPAAA clade</taxon>
        <taxon>Hologalegina</taxon>
        <taxon>IRL clade</taxon>
        <taxon>Trifolieae</taxon>
        <taxon>Trifolium</taxon>
    </lineage>
</organism>
<dbReference type="AlphaFoldDB" id="A0A392TZ11"/>
<reference evidence="1 2" key="1">
    <citation type="journal article" date="2018" name="Front. Plant Sci.">
        <title>Red Clover (Trifolium pratense) and Zigzag Clover (T. medium) - A Picture of Genomic Similarities and Differences.</title>
        <authorList>
            <person name="Dluhosova J."/>
            <person name="Istvanek J."/>
            <person name="Nedelnik J."/>
            <person name="Repkova J."/>
        </authorList>
    </citation>
    <scope>NUCLEOTIDE SEQUENCE [LARGE SCALE GENOMIC DNA]</scope>
    <source>
        <strain evidence="2">cv. 10/8</strain>
        <tissue evidence="1">Leaf</tissue>
    </source>
</reference>
<comment type="caution">
    <text evidence="1">The sequence shown here is derived from an EMBL/GenBank/DDBJ whole genome shotgun (WGS) entry which is preliminary data.</text>
</comment>
<feature type="non-terminal residue" evidence="1">
    <location>
        <position position="1"/>
    </location>
</feature>
<protein>
    <submittedName>
        <fullName evidence="1">Uncharacterized protein</fullName>
    </submittedName>
</protein>
<keyword evidence="2" id="KW-1185">Reference proteome</keyword>
<sequence>HGSSAHVCIAELPSQAFDLHHTAWRVSHQDLIRAV</sequence>
<dbReference type="EMBL" id="LXQA010682650">
    <property type="protein sequence ID" value="MCI65787.1"/>
    <property type="molecule type" value="Genomic_DNA"/>
</dbReference>
<evidence type="ECO:0000313" key="2">
    <source>
        <dbReference type="Proteomes" id="UP000265520"/>
    </source>
</evidence>